<gene>
    <name evidence="2" type="ORF">SAMN05216474_0613</name>
</gene>
<sequence>MKTTLLRIHLVAWGLALLNWISCKSFAFSLHQHLELGVEISVFLSGLALFFYHLKPFKKFSYYFSIYPFIVVVFGIGALTKNLFLFLIVYIFLFPLQNDVEEYRENEFALKLTSDGLMDMCCSYKLVENKFYLFEKVHLQKFYEGEITPFSIENNIYKKELYMRFTNNAGDTLGESVYY</sequence>
<evidence type="ECO:0000313" key="2">
    <source>
        <dbReference type="EMBL" id="SFT44615.1"/>
    </source>
</evidence>
<dbReference type="STRING" id="477690.SAMN05216474_0613"/>
<keyword evidence="1" id="KW-0472">Membrane</keyword>
<dbReference type="RefSeq" id="WP_090246180.1">
    <property type="nucleotide sequence ID" value="NZ_FPAS01000001.1"/>
</dbReference>
<keyword evidence="1" id="KW-1133">Transmembrane helix</keyword>
<protein>
    <submittedName>
        <fullName evidence="2">Uncharacterized protein</fullName>
    </submittedName>
</protein>
<keyword evidence="3" id="KW-1185">Reference proteome</keyword>
<proteinExistence type="predicted"/>
<reference evidence="2 3" key="1">
    <citation type="submission" date="2016-10" db="EMBL/GenBank/DDBJ databases">
        <authorList>
            <person name="de Groot N.N."/>
        </authorList>
    </citation>
    <scope>NUCLEOTIDE SEQUENCE [LARGE SCALE GENOMIC DNA]</scope>
    <source>
        <strain evidence="2 3">CGMCC 1.7005</strain>
    </source>
</reference>
<feature type="transmembrane region" description="Helical" evidence="1">
    <location>
        <begin position="33"/>
        <end position="54"/>
    </location>
</feature>
<organism evidence="2 3">
    <name type="scientific">Lishizhenia tianjinensis</name>
    <dbReference type="NCBI Taxonomy" id="477690"/>
    <lineage>
        <taxon>Bacteria</taxon>
        <taxon>Pseudomonadati</taxon>
        <taxon>Bacteroidota</taxon>
        <taxon>Flavobacteriia</taxon>
        <taxon>Flavobacteriales</taxon>
        <taxon>Crocinitomicaceae</taxon>
        <taxon>Lishizhenia</taxon>
    </lineage>
</organism>
<dbReference type="AlphaFoldDB" id="A0A1I6Y1W9"/>
<evidence type="ECO:0000256" key="1">
    <source>
        <dbReference type="SAM" id="Phobius"/>
    </source>
</evidence>
<keyword evidence="1" id="KW-0812">Transmembrane</keyword>
<dbReference type="EMBL" id="FPAS01000001">
    <property type="protein sequence ID" value="SFT44615.1"/>
    <property type="molecule type" value="Genomic_DNA"/>
</dbReference>
<name>A0A1I6Y1W9_9FLAO</name>
<dbReference type="OrthoDB" id="1368493at2"/>
<evidence type="ECO:0000313" key="3">
    <source>
        <dbReference type="Proteomes" id="UP000236454"/>
    </source>
</evidence>
<feature type="transmembrane region" description="Helical" evidence="1">
    <location>
        <begin position="66"/>
        <end position="93"/>
    </location>
</feature>
<dbReference type="Proteomes" id="UP000236454">
    <property type="component" value="Unassembled WGS sequence"/>
</dbReference>
<accession>A0A1I6Y1W9</accession>